<dbReference type="EMBL" id="LJSX01000001">
    <property type="protein sequence ID" value="KPQ12754.1"/>
    <property type="molecule type" value="Genomic_DNA"/>
</dbReference>
<proteinExistence type="predicted"/>
<evidence type="ECO:0000313" key="2">
    <source>
        <dbReference type="EMBL" id="KPQ12754.1"/>
    </source>
</evidence>
<evidence type="ECO:0000313" key="4">
    <source>
        <dbReference type="Proteomes" id="UP000050497"/>
    </source>
</evidence>
<evidence type="ECO:0000256" key="1">
    <source>
        <dbReference type="SAM" id="MobiDB-lite"/>
    </source>
</evidence>
<dbReference type="OrthoDB" id="7172864at2"/>
<keyword evidence="5" id="KW-1185">Reference proteome</keyword>
<dbReference type="Proteomes" id="UP000182800">
    <property type="component" value="Unassembled WGS sequence"/>
</dbReference>
<name>A0A0N8KF00_9HYPH</name>
<organism evidence="2 4">
    <name type="scientific">Saliniramus fredricksonii</name>
    <dbReference type="NCBI Taxonomy" id="1653334"/>
    <lineage>
        <taxon>Bacteria</taxon>
        <taxon>Pseudomonadati</taxon>
        <taxon>Pseudomonadota</taxon>
        <taxon>Alphaproteobacteria</taxon>
        <taxon>Hyphomicrobiales</taxon>
        <taxon>Salinarimonadaceae</taxon>
        <taxon>Saliniramus</taxon>
    </lineage>
</organism>
<protein>
    <submittedName>
        <fullName evidence="2">Uncharacterized protein</fullName>
    </submittedName>
</protein>
<comment type="caution">
    <text evidence="2">The sequence shown here is derived from an EMBL/GenBank/DDBJ whole genome shotgun (WGS) entry which is preliminary data.</text>
</comment>
<dbReference type="STRING" id="1653334.GA0071312_3575"/>
<reference evidence="2 4" key="1">
    <citation type="submission" date="2015-09" db="EMBL/GenBank/DDBJ databases">
        <title>Identification and resolution of microdiversity through metagenomic sequencing of parallel consortia.</title>
        <authorList>
            <person name="Nelson W.C."/>
            <person name="Romine M.F."/>
            <person name="Lindemann S.R."/>
        </authorList>
    </citation>
    <scope>NUCLEOTIDE SEQUENCE [LARGE SCALE GENOMIC DNA]</scope>
    <source>
        <strain evidence="2">HL-109</strain>
    </source>
</reference>
<reference evidence="3 5" key="2">
    <citation type="submission" date="2016-08" db="EMBL/GenBank/DDBJ databases">
        <authorList>
            <person name="Varghese N."/>
            <person name="Submissions Spin"/>
        </authorList>
    </citation>
    <scope>NUCLEOTIDE SEQUENCE [LARGE SCALE GENOMIC DNA]</scope>
    <source>
        <strain evidence="3 5">HL-109</strain>
    </source>
</reference>
<evidence type="ECO:0000313" key="3">
    <source>
        <dbReference type="EMBL" id="SCC82569.1"/>
    </source>
</evidence>
<evidence type="ECO:0000313" key="5">
    <source>
        <dbReference type="Proteomes" id="UP000182800"/>
    </source>
</evidence>
<gene>
    <name evidence="3" type="ORF">GA0071312_3575</name>
    <name evidence="2" type="ORF">HLUCCO17_01270</name>
</gene>
<dbReference type="AlphaFoldDB" id="A0A0N8KF00"/>
<dbReference type="Proteomes" id="UP000050497">
    <property type="component" value="Unassembled WGS sequence"/>
</dbReference>
<feature type="region of interest" description="Disordered" evidence="1">
    <location>
        <begin position="1"/>
        <end position="22"/>
    </location>
</feature>
<accession>A0A0N8KF00</accession>
<dbReference type="EMBL" id="FMBM01000003">
    <property type="protein sequence ID" value="SCC82569.1"/>
    <property type="molecule type" value="Genomic_DNA"/>
</dbReference>
<dbReference type="RefSeq" id="WP_131817863.1">
    <property type="nucleotide sequence ID" value="NZ_FMBM01000003.1"/>
</dbReference>
<sequence length="179" mass="19277">MSTAAHMTDDRTRPDSAAGGRRAADGLSNDYLNHFNEVLMLVEIAADAPEIVADLQDWRPVSYPEYFAASNLRHAPEAGAAYDRVAVDRRAAFEELVHAMDRLAMTAIRALRPPCEAEDAGLVAEVTAPALRALIAQAGAFLNSGGRDIPDSTEIEEAQLVIDRLLAHVNADDGVQLIT</sequence>